<protein>
    <submittedName>
        <fullName evidence="1">Uncharacterized protein</fullName>
    </submittedName>
</protein>
<dbReference type="AlphaFoldDB" id="A0A8J4VUP3"/>
<proteinExistence type="predicted"/>
<evidence type="ECO:0000313" key="2">
    <source>
        <dbReference type="Proteomes" id="UP000737018"/>
    </source>
</evidence>
<evidence type="ECO:0000313" key="1">
    <source>
        <dbReference type="EMBL" id="KAF3971350.1"/>
    </source>
</evidence>
<gene>
    <name evidence="1" type="ORF">CMV_005056</name>
</gene>
<reference evidence="1" key="1">
    <citation type="submission" date="2020-03" db="EMBL/GenBank/DDBJ databases">
        <title>Castanea mollissima Vanexum genome sequencing.</title>
        <authorList>
            <person name="Staton M."/>
        </authorList>
    </citation>
    <scope>NUCLEOTIDE SEQUENCE</scope>
    <source>
        <tissue evidence="1">Leaf</tissue>
    </source>
</reference>
<dbReference type="Proteomes" id="UP000737018">
    <property type="component" value="Unassembled WGS sequence"/>
</dbReference>
<keyword evidence="2" id="KW-1185">Reference proteome</keyword>
<name>A0A8J4VUP3_9ROSI</name>
<sequence length="67" mass="7144">MPGGALVVPPHCSIPSTYCWNKREGKHNLECTLASLLIAMDECLLLLPANAPFMPNVPPSKLSTPSA</sequence>
<accession>A0A8J4VUP3</accession>
<comment type="caution">
    <text evidence="1">The sequence shown here is derived from an EMBL/GenBank/DDBJ whole genome shotgun (WGS) entry which is preliminary data.</text>
</comment>
<dbReference type="EMBL" id="JRKL02000443">
    <property type="protein sequence ID" value="KAF3971350.1"/>
    <property type="molecule type" value="Genomic_DNA"/>
</dbReference>
<organism evidence="1 2">
    <name type="scientific">Castanea mollissima</name>
    <name type="common">Chinese chestnut</name>
    <dbReference type="NCBI Taxonomy" id="60419"/>
    <lineage>
        <taxon>Eukaryota</taxon>
        <taxon>Viridiplantae</taxon>
        <taxon>Streptophyta</taxon>
        <taxon>Embryophyta</taxon>
        <taxon>Tracheophyta</taxon>
        <taxon>Spermatophyta</taxon>
        <taxon>Magnoliopsida</taxon>
        <taxon>eudicotyledons</taxon>
        <taxon>Gunneridae</taxon>
        <taxon>Pentapetalae</taxon>
        <taxon>rosids</taxon>
        <taxon>fabids</taxon>
        <taxon>Fagales</taxon>
        <taxon>Fagaceae</taxon>
        <taxon>Castanea</taxon>
    </lineage>
</organism>
<dbReference type="OrthoDB" id="10509160at2759"/>